<accession>A0A024TDA4</accession>
<sequence>MSSVGWIPSPLTWQRCRRTCTLSTFSPRFDGWTIPGVQFLQR</sequence>
<dbReference type="EMBL" id="KI914004">
    <property type="protein sequence ID" value="ETV92028.1"/>
    <property type="molecule type" value="Genomic_DNA"/>
</dbReference>
<reference evidence="1" key="1">
    <citation type="submission" date="2013-12" db="EMBL/GenBank/DDBJ databases">
        <title>The Genome Sequence of Aphanomyces invadans NJM9701.</title>
        <authorList>
            <consortium name="The Broad Institute Genomics Platform"/>
            <person name="Russ C."/>
            <person name="Tyler B."/>
            <person name="van West P."/>
            <person name="Dieguez-Uribeondo J."/>
            <person name="Young S.K."/>
            <person name="Zeng Q."/>
            <person name="Gargeya S."/>
            <person name="Fitzgerald M."/>
            <person name="Abouelleil A."/>
            <person name="Alvarado L."/>
            <person name="Chapman S.B."/>
            <person name="Gainer-Dewar J."/>
            <person name="Goldberg J."/>
            <person name="Griggs A."/>
            <person name="Gujja S."/>
            <person name="Hansen M."/>
            <person name="Howarth C."/>
            <person name="Imamovic A."/>
            <person name="Ireland A."/>
            <person name="Larimer J."/>
            <person name="McCowan C."/>
            <person name="Murphy C."/>
            <person name="Pearson M."/>
            <person name="Poon T.W."/>
            <person name="Priest M."/>
            <person name="Roberts A."/>
            <person name="Saif S."/>
            <person name="Shea T."/>
            <person name="Sykes S."/>
            <person name="Wortman J."/>
            <person name="Nusbaum C."/>
            <person name="Birren B."/>
        </authorList>
    </citation>
    <scope>NUCLEOTIDE SEQUENCE [LARGE SCALE GENOMIC DNA]</scope>
    <source>
        <strain evidence="1">NJM9701</strain>
    </source>
</reference>
<gene>
    <name evidence="1" type="ORF">H310_13553</name>
</gene>
<evidence type="ECO:0000313" key="1">
    <source>
        <dbReference type="EMBL" id="ETV92028.1"/>
    </source>
</evidence>
<dbReference type="GeneID" id="20090603"/>
<proteinExistence type="predicted"/>
<dbReference type="RefSeq" id="XP_008879325.1">
    <property type="nucleotide sequence ID" value="XM_008881103.1"/>
</dbReference>
<dbReference type="VEuPathDB" id="FungiDB:H310_13553"/>
<dbReference type="AlphaFoldDB" id="A0A024TDA4"/>
<name>A0A024TDA4_9STRA</name>
<protein>
    <submittedName>
        <fullName evidence="1">Uncharacterized protein</fullName>
    </submittedName>
</protein>
<organism evidence="1">
    <name type="scientific">Aphanomyces invadans</name>
    <dbReference type="NCBI Taxonomy" id="157072"/>
    <lineage>
        <taxon>Eukaryota</taxon>
        <taxon>Sar</taxon>
        <taxon>Stramenopiles</taxon>
        <taxon>Oomycota</taxon>
        <taxon>Saprolegniomycetes</taxon>
        <taxon>Saprolegniales</taxon>
        <taxon>Verrucalvaceae</taxon>
        <taxon>Aphanomyces</taxon>
    </lineage>
</organism>